<evidence type="ECO:0000313" key="2">
    <source>
        <dbReference type="Proteomes" id="UP000603453"/>
    </source>
</evidence>
<reference evidence="1" key="1">
    <citation type="submission" date="2020-12" db="EMBL/GenBank/DDBJ databases">
        <title>Metabolic potential, ecology and presence of endohyphal bacteria is reflected in genomic diversity of Mucoromycotina.</title>
        <authorList>
            <person name="Muszewska A."/>
            <person name="Okrasinska A."/>
            <person name="Steczkiewicz K."/>
            <person name="Drgas O."/>
            <person name="Orlowska M."/>
            <person name="Perlinska-Lenart U."/>
            <person name="Aleksandrzak-Piekarczyk T."/>
            <person name="Szatraj K."/>
            <person name="Zielenkiewicz U."/>
            <person name="Pilsyk S."/>
            <person name="Malc E."/>
            <person name="Mieczkowski P."/>
            <person name="Kruszewska J.S."/>
            <person name="Biernat P."/>
            <person name="Pawlowska J."/>
        </authorList>
    </citation>
    <scope>NUCLEOTIDE SEQUENCE</scope>
    <source>
        <strain evidence="1">WA0000017839</strain>
    </source>
</reference>
<protein>
    <submittedName>
        <fullName evidence="1">Uncharacterized protein</fullName>
    </submittedName>
</protein>
<name>A0A8H7QDJ1_9FUNG</name>
<organism evidence="1 2">
    <name type="scientific">Mucor saturninus</name>
    <dbReference type="NCBI Taxonomy" id="64648"/>
    <lineage>
        <taxon>Eukaryota</taxon>
        <taxon>Fungi</taxon>
        <taxon>Fungi incertae sedis</taxon>
        <taxon>Mucoromycota</taxon>
        <taxon>Mucoromycotina</taxon>
        <taxon>Mucoromycetes</taxon>
        <taxon>Mucorales</taxon>
        <taxon>Mucorineae</taxon>
        <taxon>Mucoraceae</taxon>
        <taxon>Mucor</taxon>
    </lineage>
</organism>
<accession>A0A8H7QDJ1</accession>
<comment type="caution">
    <text evidence="1">The sequence shown here is derived from an EMBL/GenBank/DDBJ whole genome shotgun (WGS) entry which is preliminary data.</text>
</comment>
<sequence length="13" mass="1348">MSQDSRLPGVGTT</sequence>
<dbReference type="EMBL" id="JAEPRD010000673">
    <property type="protein sequence ID" value="KAG2190421.1"/>
    <property type="molecule type" value="Genomic_DNA"/>
</dbReference>
<evidence type="ECO:0000313" key="1">
    <source>
        <dbReference type="EMBL" id="KAG2190421.1"/>
    </source>
</evidence>
<keyword evidence="2" id="KW-1185">Reference proteome</keyword>
<dbReference type="Proteomes" id="UP000603453">
    <property type="component" value="Unassembled WGS sequence"/>
</dbReference>
<feature type="non-terminal residue" evidence="1">
    <location>
        <position position="13"/>
    </location>
</feature>
<gene>
    <name evidence="1" type="ORF">INT47_006065</name>
</gene>
<proteinExistence type="predicted"/>